<dbReference type="Proteomes" id="UP000887565">
    <property type="component" value="Unplaced"/>
</dbReference>
<reference evidence="2" key="1">
    <citation type="submission" date="2022-11" db="UniProtKB">
        <authorList>
            <consortium name="WormBaseParasite"/>
        </authorList>
    </citation>
    <scope>IDENTIFICATION</scope>
</reference>
<dbReference type="WBParaSite" id="nRc.2.0.1.t30040-RA">
    <property type="protein sequence ID" value="nRc.2.0.1.t30040-RA"/>
    <property type="gene ID" value="nRc.2.0.1.g30040"/>
</dbReference>
<sequence length="396" mass="45833">MYCDPRMIHDSTCPEVKRMDWIIGIDVSWYDGDPERVRLVYLKMRGMLTTLSEKLKKYANFSHEFYEMGIYLAWARDVQTVKSYCYPLLHSGADPYAPILYSMPSEKALVMNSGERASGMVNLFKTLDHELRVKCSSTWWIRRNTARFIINKERKYEECVITFSTTAVRLFGNALDWKPLNLEFAQLLNWDSFVHLGITHVGIAHVGIAHLRCLMQRDPVVCYRSKEAIFGPRKCQMTQNAKNFTFFTLFHQYASPGLMSNYQPVFNYLKGWKADFKIATVNVAFVSVTSSNRENIFTSQKPHEQHNFPHFGNVFVNFLTELSDEEFVIDYIINCACHRHEECVDDVKKVTVCHFEVDVDEKGESMELCVKNITQEVIAPRMSVLGTNPISCQENP</sequence>
<proteinExistence type="predicted"/>
<keyword evidence="1" id="KW-1185">Reference proteome</keyword>
<evidence type="ECO:0000313" key="2">
    <source>
        <dbReference type="WBParaSite" id="nRc.2.0.1.t30040-RA"/>
    </source>
</evidence>
<evidence type="ECO:0000313" key="1">
    <source>
        <dbReference type="Proteomes" id="UP000887565"/>
    </source>
</evidence>
<accession>A0A915JUK1</accession>
<name>A0A915JUK1_ROMCU</name>
<protein>
    <submittedName>
        <fullName evidence="2">Uncharacterized protein</fullName>
    </submittedName>
</protein>
<dbReference type="AlphaFoldDB" id="A0A915JUK1"/>
<organism evidence="1 2">
    <name type="scientific">Romanomermis culicivorax</name>
    <name type="common">Nematode worm</name>
    <dbReference type="NCBI Taxonomy" id="13658"/>
    <lineage>
        <taxon>Eukaryota</taxon>
        <taxon>Metazoa</taxon>
        <taxon>Ecdysozoa</taxon>
        <taxon>Nematoda</taxon>
        <taxon>Enoplea</taxon>
        <taxon>Dorylaimia</taxon>
        <taxon>Mermithida</taxon>
        <taxon>Mermithoidea</taxon>
        <taxon>Mermithidae</taxon>
        <taxon>Romanomermis</taxon>
    </lineage>
</organism>